<name>A0A5S9MMV6_9GAMM</name>
<evidence type="ECO:0000256" key="3">
    <source>
        <dbReference type="ARBA" id="ARBA00022839"/>
    </source>
</evidence>
<evidence type="ECO:0000256" key="1">
    <source>
        <dbReference type="ARBA" id="ARBA00012417"/>
    </source>
</evidence>
<dbReference type="CDD" id="cd06127">
    <property type="entry name" value="DEDDh"/>
    <property type="match status" value="1"/>
</dbReference>
<dbReference type="GO" id="GO:0003677">
    <property type="term" value="F:DNA binding"/>
    <property type="evidence" value="ECO:0007669"/>
    <property type="project" value="InterPro"/>
</dbReference>
<dbReference type="GO" id="GO:0003887">
    <property type="term" value="F:DNA-directed DNA polymerase activity"/>
    <property type="evidence" value="ECO:0007669"/>
    <property type="project" value="UniProtKB-EC"/>
</dbReference>
<evidence type="ECO:0000256" key="5">
    <source>
        <dbReference type="ARBA" id="ARBA00026073"/>
    </source>
</evidence>
<evidence type="ECO:0000256" key="6">
    <source>
        <dbReference type="ARBA" id="ARBA00049244"/>
    </source>
</evidence>
<evidence type="ECO:0000256" key="2">
    <source>
        <dbReference type="ARBA" id="ARBA00022722"/>
    </source>
</evidence>
<evidence type="ECO:0000313" key="9">
    <source>
        <dbReference type="EMBL" id="CAA0086783.1"/>
    </source>
</evidence>
<gene>
    <name evidence="9" type="ORF">IHBHHGIJ_01121</name>
    <name evidence="8" type="ORF">KFEGEMFD_00030</name>
</gene>
<dbReference type="InterPro" id="IPR035901">
    <property type="entry name" value="GIY-YIG_endonuc_sf"/>
</dbReference>
<dbReference type="RefSeq" id="WP_159267756.1">
    <property type="nucleotide sequence ID" value="NZ_CACSIK010000001.1"/>
</dbReference>
<dbReference type="Proteomes" id="UP000435877">
    <property type="component" value="Unassembled WGS sequence"/>
</dbReference>
<comment type="function">
    <text evidence="4">DNA polymerase III is a complex, multichain enzyme responsible for most of the replicative synthesis in bacteria. The epsilon subunit contain the editing function and is a proofreading 3'-5' exonuclease.</text>
</comment>
<dbReference type="Pfam" id="PF00929">
    <property type="entry name" value="RNase_T"/>
    <property type="match status" value="1"/>
</dbReference>
<evidence type="ECO:0000259" key="7">
    <source>
        <dbReference type="SMART" id="SM00479"/>
    </source>
</evidence>
<proteinExistence type="predicted"/>
<dbReference type="GO" id="GO:0045004">
    <property type="term" value="P:DNA replication proofreading"/>
    <property type="evidence" value="ECO:0007669"/>
    <property type="project" value="TreeGrafter"/>
</dbReference>
<dbReference type="NCBIfam" id="TIGR00573">
    <property type="entry name" value="dnaq"/>
    <property type="match status" value="1"/>
</dbReference>
<dbReference type="GO" id="GO:0004519">
    <property type="term" value="F:endonuclease activity"/>
    <property type="evidence" value="ECO:0007669"/>
    <property type="project" value="UniProtKB-KW"/>
</dbReference>
<comment type="subunit">
    <text evidence="5">DNA polymerase III contains a core (composed of alpha, epsilon and theta chains) that associates with a tau subunit. This core dimerizes to form the POLIII' complex. PolIII' associates with the gamma complex (composed of gamma, delta, delta', psi and chi chains) and with the beta chain to form the complete DNA polymerase III complex.</text>
</comment>
<sequence length="488" mass="54849">MLDNVCFALVDLETTGGQASHDQIMEIAVRLVGEGVNDHWESLLDPMCGVPRFIQGLTGITPAMLKGKPTFTDVQNTLWALLDDAVLVAHNARFDAGFLRANFARQGRQYSPRVLCTLKLARTLYPEWPKHGLEAICEQIGFHSEVHHRAMADVDAMKAFFDYARLDKGEAVFNFELGLQLGFPVLPPLMTQSDIDLIPCQPGIYRLLSEIGELLYMDGATSLQEAVLAHFSSCAGDSKATKLARRVGRVEWQLLAGELSVGLRLNPLLRQHVPQMQRRAKTLGKPCSVRFVATTGAVTRLRLRSGLPAKVDLASESFAIFRDRQQAKKCIEEQLRLCDLCMHALNIVSERDQCTCSACEAGDVGTEHSEDAVVKLNSRLLAAFTEYLYIPWPFQEPIVIREDNGNGFVEWHLVNHWCYYGSYYWDSVQEAFCELDKAESGVGDWIGVLAARLKCEQGIDFDYQHYRLFHRNMSRLTCIPLSEMTTIK</sequence>
<evidence type="ECO:0000313" key="11">
    <source>
        <dbReference type="Proteomes" id="UP000439591"/>
    </source>
</evidence>
<dbReference type="InterPro" id="IPR036397">
    <property type="entry name" value="RNaseH_sf"/>
</dbReference>
<dbReference type="SUPFAM" id="SSF53098">
    <property type="entry name" value="Ribonuclease H-like"/>
    <property type="match status" value="1"/>
</dbReference>
<organism evidence="8 11">
    <name type="scientific">Zhongshania aliphaticivorans</name>
    <dbReference type="NCBI Taxonomy" id="1470434"/>
    <lineage>
        <taxon>Bacteria</taxon>
        <taxon>Pseudomonadati</taxon>
        <taxon>Pseudomonadota</taxon>
        <taxon>Gammaproteobacteria</taxon>
        <taxon>Cellvibrionales</taxon>
        <taxon>Spongiibacteraceae</taxon>
        <taxon>Zhongshania</taxon>
    </lineage>
</organism>
<comment type="catalytic activity">
    <reaction evidence="6">
        <text>DNA(n) + a 2'-deoxyribonucleoside 5'-triphosphate = DNA(n+1) + diphosphate</text>
        <dbReference type="Rhea" id="RHEA:22508"/>
        <dbReference type="Rhea" id="RHEA-COMP:17339"/>
        <dbReference type="Rhea" id="RHEA-COMP:17340"/>
        <dbReference type="ChEBI" id="CHEBI:33019"/>
        <dbReference type="ChEBI" id="CHEBI:61560"/>
        <dbReference type="ChEBI" id="CHEBI:173112"/>
        <dbReference type="EC" id="2.7.7.7"/>
    </reaction>
</comment>
<dbReference type="EMBL" id="CACSIK010000001">
    <property type="protein sequence ID" value="CAA0086783.1"/>
    <property type="molecule type" value="Genomic_DNA"/>
</dbReference>
<dbReference type="EC" id="2.7.7.7" evidence="1"/>
<dbReference type="PANTHER" id="PTHR30231:SF37">
    <property type="entry name" value="EXODEOXYRIBONUCLEASE 10"/>
    <property type="match status" value="1"/>
</dbReference>
<dbReference type="OrthoDB" id="9803913at2"/>
<dbReference type="InterPro" id="IPR006054">
    <property type="entry name" value="DnaQ"/>
</dbReference>
<dbReference type="GO" id="GO:0005829">
    <property type="term" value="C:cytosol"/>
    <property type="evidence" value="ECO:0007669"/>
    <property type="project" value="TreeGrafter"/>
</dbReference>
<dbReference type="GO" id="GO:0008408">
    <property type="term" value="F:3'-5' exonuclease activity"/>
    <property type="evidence" value="ECO:0007669"/>
    <property type="project" value="TreeGrafter"/>
</dbReference>
<dbReference type="SMART" id="SM00479">
    <property type="entry name" value="EXOIII"/>
    <property type="match status" value="1"/>
</dbReference>
<evidence type="ECO:0000313" key="8">
    <source>
        <dbReference type="EMBL" id="CAA0078245.1"/>
    </source>
</evidence>
<keyword evidence="2" id="KW-0540">Nuclease</keyword>
<keyword evidence="3 8" id="KW-0269">Exonuclease</keyword>
<dbReference type="Proteomes" id="UP000439591">
    <property type="component" value="Unassembled WGS sequence"/>
</dbReference>
<evidence type="ECO:0000256" key="4">
    <source>
        <dbReference type="ARBA" id="ARBA00025483"/>
    </source>
</evidence>
<keyword evidence="8" id="KW-0378">Hydrolase</keyword>
<reference evidence="10 11" key="1">
    <citation type="submission" date="2019-11" db="EMBL/GenBank/DDBJ databases">
        <authorList>
            <person name="Holert J."/>
        </authorList>
    </citation>
    <scope>NUCLEOTIDE SEQUENCE [LARGE SCALE GENOMIC DNA]</scope>
    <source>
        <strain evidence="8">BC3_2A</strain>
        <strain evidence="9">SB11_1A</strain>
    </source>
</reference>
<dbReference type="EMBL" id="CACSIM010000001">
    <property type="protein sequence ID" value="CAA0078245.1"/>
    <property type="molecule type" value="Genomic_DNA"/>
</dbReference>
<keyword evidence="8" id="KW-0255">Endonuclease</keyword>
<protein>
    <recommendedName>
        <fullName evidence="1">DNA-directed DNA polymerase</fullName>
        <ecNumber evidence="1">2.7.7.7</ecNumber>
    </recommendedName>
</protein>
<dbReference type="Gene3D" id="3.30.420.10">
    <property type="entry name" value="Ribonuclease H-like superfamily/Ribonuclease H"/>
    <property type="match status" value="1"/>
</dbReference>
<dbReference type="InterPro" id="IPR012337">
    <property type="entry name" value="RNaseH-like_sf"/>
</dbReference>
<keyword evidence="10" id="KW-1185">Reference proteome</keyword>
<dbReference type="AlphaFoldDB" id="A0A5S9MMV6"/>
<feature type="domain" description="Exonuclease" evidence="7">
    <location>
        <begin position="6"/>
        <end position="170"/>
    </location>
</feature>
<dbReference type="Gene3D" id="3.40.1440.10">
    <property type="entry name" value="GIY-YIG endonuclease"/>
    <property type="match status" value="1"/>
</dbReference>
<dbReference type="PANTHER" id="PTHR30231">
    <property type="entry name" value="DNA POLYMERASE III SUBUNIT EPSILON"/>
    <property type="match status" value="1"/>
</dbReference>
<dbReference type="InterPro" id="IPR013520">
    <property type="entry name" value="Ribonucl_H"/>
</dbReference>
<accession>A0A5S9MMV6</accession>
<evidence type="ECO:0000313" key="10">
    <source>
        <dbReference type="Proteomes" id="UP000435877"/>
    </source>
</evidence>
<dbReference type="FunFam" id="3.30.420.10:FF:000045">
    <property type="entry name" value="3'-5' exonuclease DinG"/>
    <property type="match status" value="1"/>
</dbReference>